<protein>
    <submittedName>
        <fullName evidence="1">Uncharacterized protein</fullName>
    </submittedName>
</protein>
<keyword evidence="2" id="KW-1185">Reference proteome</keyword>
<evidence type="ECO:0000313" key="2">
    <source>
        <dbReference type="Proteomes" id="UP001516400"/>
    </source>
</evidence>
<dbReference type="PANTHER" id="PTHR31139:SF4">
    <property type="entry name" value="ECTOPIC P GRANULES PROTEIN 5 HOMOLOG"/>
    <property type="match status" value="1"/>
</dbReference>
<comment type="caution">
    <text evidence="1">The sequence shown here is derived from an EMBL/GenBank/DDBJ whole genome shotgun (WGS) entry which is preliminary data.</text>
</comment>
<dbReference type="InterPro" id="IPR051436">
    <property type="entry name" value="Autophagy-related_EPG5"/>
</dbReference>
<dbReference type="PANTHER" id="PTHR31139">
    <property type="entry name" value="ECTOPIC P GRANULES PROTEIN 5 HOMOLOG"/>
    <property type="match status" value="1"/>
</dbReference>
<sequence>NHLLKVSEHEALNRSYQEYIPQLYRSVLVKIKKKVPCKGKNQSVNCSGAAVIDLQMEEARISKRINLQIETNRQAYESSLSTSLHAPSASLCSSGVFIQHTI</sequence>
<proteinExistence type="predicted"/>
<feature type="non-terminal residue" evidence="1">
    <location>
        <position position="1"/>
    </location>
</feature>
<dbReference type="Proteomes" id="UP001516400">
    <property type="component" value="Unassembled WGS sequence"/>
</dbReference>
<organism evidence="1 2">
    <name type="scientific">Cryptolaemus montrouzieri</name>
    <dbReference type="NCBI Taxonomy" id="559131"/>
    <lineage>
        <taxon>Eukaryota</taxon>
        <taxon>Metazoa</taxon>
        <taxon>Ecdysozoa</taxon>
        <taxon>Arthropoda</taxon>
        <taxon>Hexapoda</taxon>
        <taxon>Insecta</taxon>
        <taxon>Pterygota</taxon>
        <taxon>Neoptera</taxon>
        <taxon>Endopterygota</taxon>
        <taxon>Coleoptera</taxon>
        <taxon>Polyphaga</taxon>
        <taxon>Cucujiformia</taxon>
        <taxon>Coccinelloidea</taxon>
        <taxon>Coccinellidae</taxon>
        <taxon>Scymninae</taxon>
        <taxon>Scymnini</taxon>
        <taxon>Cryptolaemus</taxon>
    </lineage>
</organism>
<dbReference type="GO" id="GO:0006914">
    <property type="term" value="P:autophagy"/>
    <property type="evidence" value="ECO:0007669"/>
    <property type="project" value="UniProtKB-KW"/>
</dbReference>
<evidence type="ECO:0000313" key="1">
    <source>
        <dbReference type="EMBL" id="KAL3265468.1"/>
    </source>
</evidence>
<accession>A0ABD2MGG1</accession>
<gene>
    <name evidence="1" type="ORF">HHI36_009672</name>
</gene>
<reference evidence="1 2" key="1">
    <citation type="journal article" date="2021" name="BMC Biol.">
        <title>Horizontally acquired antibacterial genes associated with adaptive radiation of ladybird beetles.</title>
        <authorList>
            <person name="Li H.S."/>
            <person name="Tang X.F."/>
            <person name="Huang Y.H."/>
            <person name="Xu Z.Y."/>
            <person name="Chen M.L."/>
            <person name="Du X.Y."/>
            <person name="Qiu B.Y."/>
            <person name="Chen P.T."/>
            <person name="Zhang W."/>
            <person name="Slipinski A."/>
            <person name="Escalona H.E."/>
            <person name="Waterhouse R.M."/>
            <person name="Zwick A."/>
            <person name="Pang H."/>
        </authorList>
    </citation>
    <scope>NUCLEOTIDE SEQUENCE [LARGE SCALE GENOMIC DNA]</scope>
    <source>
        <strain evidence="1">SYSU2018</strain>
    </source>
</reference>
<dbReference type="AlphaFoldDB" id="A0ABD2MGG1"/>
<feature type="non-terminal residue" evidence="1">
    <location>
        <position position="102"/>
    </location>
</feature>
<name>A0ABD2MGG1_9CUCU</name>
<dbReference type="EMBL" id="JABFTP020000001">
    <property type="protein sequence ID" value="KAL3265468.1"/>
    <property type="molecule type" value="Genomic_DNA"/>
</dbReference>